<accession>A0A1I3RZK2</accession>
<dbReference type="InterPro" id="IPR016181">
    <property type="entry name" value="Acyl_CoA_acyltransferase"/>
</dbReference>
<keyword evidence="2" id="KW-0808">Transferase</keyword>
<dbReference type="RefSeq" id="WP_245739839.1">
    <property type="nucleotide sequence ID" value="NZ_FORR01000011.1"/>
</dbReference>
<dbReference type="EMBL" id="FORR01000011">
    <property type="protein sequence ID" value="SFJ51362.1"/>
    <property type="molecule type" value="Genomic_DNA"/>
</dbReference>
<dbReference type="SUPFAM" id="SSF55729">
    <property type="entry name" value="Acyl-CoA N-acyltransferases (Nat)"/>
    <property type="match status" value="1"/>
</dbReference>
<dbReference type="STRING" id="46223.SAMN05421852_11182"/>
<dbReference type="CDD" id="cd04301">
    <property type="entry name" value="NAT_SF"/>
    <property type="match status" value="1"/>
</dbReference>
<dbReference type="InterPro" id="IPR000182">
    <property type="entry name" value="GNAT_dom"/>
</dbReference>
<name>A0A1I3RZK2_9BACL</name>
<dbReference type="Proteomes" id="UP000199545">
    <property type="component" value="Unassembled WGS sequence"/>
</dbReference>
<reference evidence="2 3" key="1">
    <citation type="submission" date="2016-10" db="EMBL/GenBank/DDBJ databases">
        <authorList>
            <person name="de Groot N.N."/>
        </authorList>
    </citation>
    <scope>NUCLEOTIDE SEQUENCE [LARGE SCALE GENOMIC DNA]</scope>
    <source>
        <strain evidence="2 3">DSM 44778</strain>
    </source>
</reference>
<sequence length="110" mass="12642">MIVPLDVSQREVAEQILAVQIPAYQVEAEWIGFQGIPHLHETITSLMQSNLTFYGYRKDGCIAGVIAYEKKQRVLEIDRLVVHPQYFRQGIGQCLIQFVLDNETDVDKYT</sequence>
<dbReference type="PROSITE" id="PS51186">
    <property type="entry name" value="GNAT"/>
    <property type="match status" value="1"/>
</dbReference>
<keyword evidence="3" id="KW-1185">Reference proteome</keyword>
<evidence type="ECO:0000313" key="3">
    <source>
        <dbReference type="Proteomes" id="UP000199545"/>
    </source>
</evidence>
<proteinExistence type="predicted"/>
<dbReference type="GO" id="GO:0016747">
    <property type="term" value="F:acyltransferase activity, transferring groups other than amino-acyl groups"/>
    <property type="evidence" value="ECO:0007669"/>
    <property type="project" value="InterPro"/>
</dbReference>
<evidence type="ECO:0000313" key="2">
    <source>
        <dbReference type="EMBL" id="SFJ51362.1"/>
    </source>
</evidence>
<feature type="domain" description="N-acetyltransferase" evidence="1">
    <location>
        <begin position="7"/>
        <end position="110"/>
    </location>
</feature>
<evidence type="ECO:0000259" key="1">
    <source>
        <dbReference type="PROSITE" id="PS51186"/>
    </source>
</evidence>
<dbReference type="Pfam" id="PF13673">
    <property type="entry name" value="Acetyltransf_10"/>
    <property type="match status" value="1"/>
</dbReference>
<gene>
    <name evidence="2" type="ORF">SAMN05421852_11182</name>
</gene>
<dbReference type="Gene3D" id="3.40.630.30">
    <property type="match status" value="1"/>
</dbReference>
<protein>
    <submittedName>
        <fullName evidence="2">Acetyltransferase (GNAT) domain-containing protein</fullName>
    </submittedName>
</protein>
<organism evidence="2 3">
    <name type="scientific">Thermoflavimicrobium dichotomicum</name>
    <dbReference type="NCBI Taxonomy" id="46223"/>
    <lineage>
        <taxon>Bacteria</taxon>
        <taxon>Bacillati</taxon>
        <taxon>Bacillota</taxon>
        <taxon>Bacilli</taxon>
        <taxon>Bacillales</taxon>
        <taxon>Thermoactinomycetaceae</taxon>
        <taxon>Thermoflavimicrobium</taxon>
    </lineage>
</organism>
<dbReference type="AlphaFoldDB" id="A0A1I3RZK2"/>